<evidence type="ECO:0000313" key="3">
    <source>
        <dbReference type="Proteomes" id="UP000567795"/>
    </source>
</evidence>
<keyword evidence="1" id="KW-0472">Membrane</keyword>
<feature type="transmembrane region" description="Helical" evidence="1">
    <location>
        <begin position="62"/>
        <end position="84"/>
    </location>
</feature>
<dbReference type="AlphaFoldDB" id="A0A852ZZ52"/>
<evidence type="ECO:0008006" key="4">
    <source>
        <dbReference type="Google" id="ProtNLM"/>
    </source>
</evidence>
<dbReference type="Pfam" id="PF14325">
    <property type="entry name" value="DUF4383"/>
    <property type="match status" value="1"/>
</dbReference>
<accession>A0A852ZZ52</accession>
<keyword evidence="1" id="KW-1133">Transmembrane helix</keyword>
<keyword evidence="3" id="KW-1185">Reference proteome</keyword>
<sequence>MADEPVTPDARESRPGGALRTVVRLVSVVFLLVGILGFVPGVTTDYDTMTFAGHESRAELFGIFQVSVLHNLVHLLYGIVGLLMSGTAGRARAYLVGGGVVYLLLWLYGLLIDKESGANFVPLNSADDWLHLALGVGMVLLGLVLPGRTPRTRGAHRAARG</sequence>
<reference evidence="2 3" key="1">
    <citation type="submission" date="2020-07" db="EMBL/GenBank/DDBJ databases">
        <title>Sequencing the genomes of 1000 actinobacteria strains.</title>
        <authorList>
            <person name="Klenk H.-P."/>
        </authorList>
    </citation>
    <scope>NUCLEOTIDE SEQUENCE [LARGE SCALE GENOMIC DNA]</scope>
    <source>
        <strain evidence="2 3">DSM 42178</strain>
    </source>
</reference>
<feature type="transmembrane region" description="Helical" evidence="1">
    <location>
        <begin position="91"/>
        <end position="109"/>
    </location>
</feature>
<dbReference type="Proteomes" id="UP000567795">
    <property type="component" value="Unassembled WGS sequence"/>
</dbReference>
<evidence type="ECO:0000313" key="2">
    <source>
        <dbReference type="EMBL" id="NYI07355.1"/>
    </source>
</evidence>
<organism evidence="2 3">
    <name type="scientific">Allostreptomyces psammosilenae</name>
    <dbReference type="NCBI Taxonomy" id="1892865"/>
    <lineage>
        <taxon>Bacteria</taxon>
        <taxon>Bacillati</taxon>
        <taxon>Actinomycetota</taxon>
        <taxon>Actinomycetes</taxon>
        <taxon>Kitasatosporales</taxon>
        <taxon>Streptomycetaceae</taxon>
        <taxon>Allostreptomyces</taxon>
    </lineage>
</organism>
<comment type="caution">
    <text evidence="2">The sequence shown here is derived from an EMBL/GenBank/DDBJ whole genome shotgun (WGS) entry which is preliminary data.</text>
</comment>
<proteinExistence type="predicted"/>
<evidence type="ECO:0000256" key="1">
    <source>
        <dbReference type="SAM" id="Phobius"/>
    </source>
</evidence>
<protein>
    <recommendedName>
        <fullName evidence="4">DUF4383 domain-containing protein</fullName>
    </recommendedName>
</protein>
<feature type="transmembrane region" description="Helical" evidence="1">
    <location>
        <begin position="129"/>
        <end position="147"/>
    </location>
</feature>
<name>A0A852ZZ52_9ACTN</name>
<keyword evidence="1" id="KW-0812">Transmembrane</keyword>
<dbReference type="RefSeq" id="WP_179815787.1">
    <property type="nucleotide sequence ID" value="NZ_JACBZD010000001.1"/>
</dbReference>
<gene>
    <name evidence="2" type="ORF">FHU37_004298</name>
</gene>
<feature type="transmembrane region" description="Helical" evidence="1">
    <location>
        <begin position="21"/>
        <end position="42"/>
    </location>
</feature>
<dbReference type="EMBL" id="JACBZD010000001">
    <property type="protein sequence ID" value="NYI07355.1"/>
    <property type="molecule type" value="Genomic_DNA"/>
</dbReference>